<evidence type="ECO:0000313" key="1">
    <source>
        <dbReference type="EMBL" id="NHZ84105.1"/>
    </source>
</evidence>
<proteinExistence type="predicted"/>
<accession>A0ABX0NKF0</accession>
<dbReference type="RefSeq" id="WP_167094420.1">
    <property type="nucleotide sequence ID" value="NZ_WHJG01000090.1"/>
</dbReference>
<evidence type="ECO:0000313" key="2">
    <source>
        <dbReference type="Proteomes" id="UP000621455"/>
    </source>
</evidence>
<sequence>MSAQSHLTGLPGVNGAAAATFDRINAIIESAVPDMPAKLSAKEKKVWHHVTGALLEYGLVHRTDGLALTIICRTFVDWVEATEQLDRYKAENGGNYITESSNGYRTPHPLYYVARDHKKSLLQWLPEAALTIPSFQKIKGGSLDSQQGNLFDDPIEAFKKEKAALGIRRVK</sequence>
<gene>
    <name evidence="1" type="ORF">F2P44_33345</name>
</gene>
<organism evidence="1 2">
    <name type="scientific">Massilia frigida</name>
    <dbReference type="NCBI Taxonomy" id="2609281"/>
    <lineage>
        <taxon>Bacteria</taxon>
        <taxon>Pseudomonadati</taxon>
        <taxon>Pseudomonadota</taxon>
        <taxon>Betaproteobacteria</taxon>
        <taxon>Burkholderiales</taxon>
        <taxon>Oxalobacteraceae</taxon>
        <taxon>Telluria group</taxon>
        <taxon>Massilia</taxon>
    </lineage>
</organism>
<keyword evidence="2" id="KW-1185">Reference proteome</keyword>
<dbReference type="Proteomes" id="UP000621455">
    <property type="component" value="Unassembled WGS sequence"/>
</dbReference>
<evidence type="ECO:0008006" key="3">
    <source>
        <dbReference type="Google" id="ProtNLM"/>
    </source>
</evidence>
<dbReference type="Pfam" id="PF05119">
    <property type="entry name" value="Terminase_4"/>
    <property type="match status" value="1"/>
</dbReference>
<reference evidence="1 2" key="1">
    <citation type="submission" date="2019-10" db="EMBL/GenBank/DDBJ databases">
        <title>Taxonomy of Antarctic Massilia spp.: description of Massilia rubra sp. nov., Massilia aquatica sp. nov., Massilia mucilaginosa sp. nov., Massilia frigida sp. nov. isolated from streams, lakes and regoliths.</title>
        <authorList>
            <person name="Holochova P."/>
            <person name="Sedlacek I."/>
            <person name="Kralova S."/>
            <person name="Maslanova I."/>
            <person name="Busse H.-J."/>
            <person name="Stankova E."/>
            <person name="Vrbovska V."/>
            <person name="Kovarovic V."/>
            <person name="Bartak M."/>
            <person name="Svec P."/>
            <person name="Pantucek R."/>
        </authorList>
    </citation>
    <scope>NUCLEOTIDE SEQUENCE [LARGE SCALE GENOMIC DNA]</scope>
    <source>
        <strain evidence="1 2">CCM 8695</strain>
    </source>
</reference>
<comment type="caution">
    <text evidence="1">The sequence shown here is derived from an EMBL/GenBank/DDBJ whole genome shotgun (WGS) entry which is preliminary data.</text>
</comment>
<dbReference type="InterPro" id="IPR006448">
    <property type="entry name" value="Phage_term_ssu_P27"/>
</dbReference>
<dbReference type="EMBL" id="WHJG01000090">
    <property type="protein sequence ID" value="NHZ84105.1"/>
    <property type="molecule type" value="Genomic_DNA"/>
</dbReference>
<name>A0ABX0NKF0_9BURK</name>
<protein>
    <recommendedName>
        <fullName evidence="3">P27 family phage terminase small subunit</fullName>
    </recommendedName>
</protein>